<dbReference type="InterPro" id="IPR037066">
    <property type="entry name" value="Plug_dom_sf"/>
</dbReference>
<reference evidence="10 12" key="1">
    <citation type="journal article" date="2019" name="Nat. Med.">
        <title>A library of human gut bacterial isolates paired with longitudinal multiomics data enables mechanistic microbiome research.</title>
        <authorList>
            <person name="Poyet M."/>
            <person name="Groussin M."/>
            <person name="Gibbons S.M."/>
            <person name="Avila-Pacheco J."/>
            <person name="Jiang X."/>
            <person name="Kearney S.M."/>
            <person name="Perrotta A.R."/>
            <person name="Berdy B."/>
            <person name="Zhao S."/>
            <person name="Lieberman T.D."/>
            <person name="Swanson P.K."/>
            <person name="Smith M."/>
            <person name="Roesemann S."/>
            <person name="Alexander J.E."/>
            <person name="Rich S.A."/>
            <person name="Livny J."/>
            <person name="Vlamakis H."/>
            <person name="Clish C."/>
            <person name="Bullock K."/>
            <person name="Deik A."/>
            <person name="Scott J."/>
            <person name="Pierce K.A."/>
            <person name="Xavier R.J."/>
            <person name="Alm E.J."/>
        </authorList>
    </citation>
    <scope>NUCLEOTIDE SEQUENCE [LARGE SCALE GENOMIC DNA]</scope>
    <source>
        <strain evidence="10 12">BIOML-A156</strain>
    </source>
</reference>
<reference evidence="11" key="2">
    <citation type="submission" date="2021-06" db="EMBL/GenBank/DDBJ databases">
        <title>Interrogation of the integrated mobile genetic elements in gut-associated Bacteroides with a consensus prediction approach.</title>
        <authorList>
            <person name="Campbell D.E."/>
            <person name="Leigh J.R."/>
            <person name="Kim T."/>
            <person name="England W."/>
            <person name="Whitaker R.J."/>
            <person name="Degnan P.H."/>
        </authorList>
    </citation>
    <scope>NUCLEOTIDE SEQUENCE</scope>
    <source>
        <strain evidence="11">VPI-3443</strain>
    </source>
</reference>
<gene>
    <name evidence="10" type="ORF">GAN59_16225</name>
    <name evidence="11" type="ORF">KQP74_16260</name>
</gene>
<evidence type="ECO:0000259" key="9">
    <source>
        <dbReference type="Pfam" id="PF07715"/>
    </source>
</evidence>
<dbReference type="InterPro" id="IPR023996">
    <property type="entry name" value="TonB-dep_OMP_SusC/RagA"/>
</dbReference>
<evidence type="ECO:0000256" key="1">
    <source>
        <dbReference type="ARBA" id="ARBA00004571"/>
    </source>
</evidence>
<comment type="subcellular location">
    <subcellularLocation>
        <location evidence="1 7">Cell outer membrane</location>
        <topology evidence="1 7">Multi-pass membrane protein</topology>
    </subcellularLocation>
</comment>
<dbReference type="SUPFAM" id="SSF49464">
    <property type="entry name" value="Carboxypeptidase regulatory domain-like"/>
    <property type="match status" value="1"/>
</dbReference>
<evidence type="ECO:0000256" key="2">
    <source>
        <dbReference type="ARBA" id="ARBA00022448"/>
    </source>
</evidence>
<evidence type="ECO:0000313" key="10">
    <source>
        <dbReference type="EMBL" id="KAB4472051.1"/>
    </source>
</evidence>
<dbReference type="GO" id="GO:0009279">
    <property type="term" value="C:cell outer membrane"/>
    <property type="evidence" value="ECO:0007669"/>
    <property type="project" value="UniProtKB-SubCell"/>
</dbReference>
<dbReference type="Gene3D" id="2.40.170.20">
    <property type="entry name" value="TonB-dependent receptor, beta-barrel domain"/>
    <property type="match status" value="1"/>
</dbReference>
<evidence type="ECO:0000256" key="5">
    <source>
        <dbReference type="ARBA" id="ARBA00023136"/>
    </source>
</evidence>
<dbReference type="Proteomes" id="UP000488521">
    <property type="component" value="Unassembled WGS sequence"/>
</dbReference>
<dbReference type="NCBIfam" id="TIGR04056">
    <property type="entry name" value="OMP_RagA_SusC"/>
    <property type="match status" value="1"/>
</dbReference>
<evidence type="ECO:0000256" key="8">
    <source>
        <dbReference type="SAM" id="SignalP"/>
    </source>
</evidence>
<dbReference type="InterPro" id="IPR023997">
    <property type="entry name" value="TonB-dep_OMP_SusC/RagA_CS"/>
</dbReference>
<sequence>MKLTKLYFSVVILLCTVGEVVAQTQQIIIGNVTELFGKSAEPLIGVNINIMNSQERSLGGTVTNMNGQYKLAIPEKEKDLTLVFSYIGMKTKRIKYTGQKSLNVTMESTSEAIGQVEIVAERKDRNDLGVGLKEQTSATQKINMEDLVATSPVTSVEEVLQGQLGGVDITLSGDPGAKSTIFIRGASTLNASSDPLIVIDGVPYSDSNTSDFDFATANEEDLGALLNISPNDIESVEVLKDASATAVWGTKGANGVLIITTKKGSVGKTRFSFSSKWTAKVEPKTIPMLNGDEYVALMQDAIWNSANYVGVSQASNYLRLLFNTPEIGDNPDWQYYDEYHQNTDWLDLVRQNALSSDNSFSMSGGGNRATYRLSLGYATDDGTTIGTSMNRFNSTLRIDYNFSKKLRFGANVTYTQTDKDANWATTVRSEAFKKMPNKSPYVIDDVTHLPLDQYFNRQTTDWEGVFKSSNDKGDATNYNPVAMAKESKNNTLQRETRAIIDANYKILPGFTYSGYVSIKMNTSKNTKFLPQSVTGAVWMNAYANQAYDGMSESLSIQTENKLQFMKNWNGKHNLITNLRWNTSQSTSSSYASKTSGMASSGLSDPIVGTSVQSMGSGESEGRSVSGMGMINYTLLGRYVFQALLNIESSSAMGRNQRMGYFPAFGVNWNIQDEPFLAAAKEKWLDMAKIRLSYGESGTPPKGNSVYMGAFKSTGDNYMNMSSIAPNRMQLDQLKWESLKEYNIGADFGFLHNRLRFTFDYYWRDREDILNKNYRIPSTTGFSNIAYFNSGSTRNQGWEFRTDLVFFENKDWRVSGYFNVSRNKNKITELQSGATEGIKNADEVKNGEYAYITQVGRPIGSFFGYRYKGVYQNKDATYARDAEGNVMNDLKGNPIVMKNGSYLCYPGDAMYEDINHDGVINKYDIVYLGNSQPLVTGGGGVTVKYKQVTLSAFFHGRFGQSIVNMARMNNESMYGSSNQSKAVLRRWKNEGDNTDIPRALYNEGRNYLGSDRFVEKASFVRLKSMTLSYGFPRKICNRFNVNSLSVFVTGYNLFTWTNYTGQDPEVSTNSSNLAIDTATTPVAKRFSFGLNMSF</sequence>
<accession>A0A6I0S841</accession>
<evidence type="ECO:0000313" key="12">
    <source>
        <dbReference type="Proteomes" id="UP000488521"/>
    </source>
</evidence>
<feature type="domain" description="TonB-dependent receptor plug" evidence="9">
    <location>
        <begin position="133"/>
        <end position="256"/>
    </location>
</feature>
<dbReference type="SUPFAM" id="SSF56935">
    <property type="entry name" value="Porins"/>
    <property type="match status" value="1"/>
</dbReference>
<dbReference type="RefSeq" id="WP_016268539.1">
    <property type="nucleotide sequence ID" value="NZ_CAXTFL010000016.1"/>
</dbReference>
<evidence type="ECO:0000313" key="11">
    <source>
        <dbReference type="EMBL" id="UYU89497.1"/>
    </source>
</evidence>
<keyword evidence="2 7" id="KW-0813">Transport</keyword>
<organism evidence="10 12">
    <name type="scientific">Bacteroides thetaiotaomicron</name>
    <dbReference type="NCBI Taxonomy" id="818"/>
    <lineage>
        <taxon>Bacteria</taxon>
        <taxon>Pseudomonadati</taxon>
        <taxon>Bacteroidota</taxon>
        <taxon>Bacteroidia</taxon>
        <taxon>Bacteroidales</taxon>
        <taxon>Bacteroidaceae</taxon>
        <taxon>Bacteroides</taxon>
    </lineage>
</organism>
<evidence type="ECO:0000256" key="4">
    <source>
        <dbReference type="ARBA" id="ARBA00022692"/>
    </source>
</evidence>
<evidence type="ECO:0000256" key="3">
    <source>
        <dbReference type="ARBA" id="ARBA00022452"/>
    </source>
</evidence>
<feature type="chain" id="PRO_5030153247" evidence="8">
    <location>
        <begin position="23"/>
        <end position="1093"/>
    </location>
</feature>
<dbReference type="InterPro" id="IPR008969">
    <property type="entry name" value="CarboxyPept-like_regulatory"/>
</dbReference>
<dbReference type="EMBL" id="WCRS01000012">
    <property type="protein sequence ID" value="KAB4472051.1"/>
    <property type="molecule type" value="Genomic_DNA"/>
</dbReference>
<dbReference type="Proteomes" id="UP001162960">
    <property type="component" value="Chromosome"/>
</dbReference>
<dbReference type="Pfam" id="PF13715">
    <property type="entry name" value="CarbopepD_reg_2"/>
    <property type="match status" value="1"/>
</dbReference>
<keyword evidence="5 7" id="KW-0472">Membrane</keyword>
<dbReference type="PROSITE" id="PS52016">
    <property type="entry name" value="TONB_DEPENDENT_REC_3"/>
    <property type="match status" value="1"/>
</dbReference>
<protein>
    <submittedName>
        <fullName evidence="10">SusC/RagA family TonB-linked outer membrane protein</fullName>
    </submittedName>
</protein>
<dbReference type="InterPro" id="IPR039426">
    <property type="entry name" value="TonB-dep_rcpt-like"/>
</dbReference>
<feature type="signal peptide" evidence="8">
    <location>
        <begin position="1"/>
        <end position="22"/>
    </location>
</feature>
<name>A0A6I0S841_BACT4</name>
<dbReference type="EMBL" id="CP083685">
    <property type="protein sequence ID" value="UYU89497.1"/>
    <property type="molecule type" value="Genomic_DNA"/>
</dbReference>
<dbReference type="InterPro" id="IPR012910">
    <property type="entry name" value="Plug_dom"/>
</dbReference>
<comment type="similarity">
    <text evidence="7">Belongs to the TonB-dependent receptor family.</text>
</comment>
<dbReference type="Pfam" id="PF07715">
    <property type="entry name" value="Plug"/>
    <property type="match status" value="1"/>
</dbReference>
<dbReference type="AlphaFoldDB" id="A0A6I0S841"/>
<keyword evidence="8" id="KW-0732">Signal</keyword>
<dbReference type="InterPro" id="IPR036942">
    <property type="entry name" value="Beta-barrel_TonB_sf"/>
</dbReference>
<dbReference type="NCBIfam" id="TIGR04057">
    <property type="entry name" value="SusC_RagA_signa"/>
    <property type="match status" value="1"/>
</dbReference>
<keyword evidence="6 7" id="KW-0998">Cell outer membrane</keyword>
<keyword evidence="3 7" id="KW-1134">Transmembrane beta strand</keyword>
<evidence type="ECO:0000256" key="6">
    <source>
        <dbReference type="ARBA" id="ARBA00023237"/>
    </source>
</evidence>
<keyword evidence="4 7" id="KW-0812">Transmembrane</keyword>
<evidence type="ECO:0000256" key="7">
    <source>
        <dbReference type="PROSITE-ProRule" id="PRU01360"/>
    </source>
</evidence>
<proteinExistence type="inferred from homology"/>
<dbReference type="Gene3D" id="2.170.130.10">
    <property type="entry name" value="TonB-dependent receptor, plug domain"/>
    <property type="match status" value="1"/>
</dbReference>